<feature type="transmembrane region" description="Helical" evidence="9">
    <location>
        <begin position="44"/>
        <end position="62"/>
    </location>
</feature>
<comment type="similarity">
    <text evidence="2 8">Belongs to the ABC-3 integral membrane protein family.</text>
</comment>
<evidence type="ECO:0000313" key="10">
    <source>
        <dbReference type="EMBL" id="MEK0308965.1"/>
    </source>
</evidence>
<keyword evidence="3 8" id="KW-0813">Transport</keyword>
<dbReference type="RefSeq" id="WP_078123070.1">
    <property type="nucleotide sequence ID" value="NZ_JAOSJG010000003.1"/>
</dbReference>
<keyword evidence="7 9" id="KW-0472">Membrane</keyword>
<keyword evidence="5 8" id="KW-0812">Transmembrane</keyword>
<dbReference type="EMBL" id="JAOSJG010000003">
    <property type="protein sequence ID" value="MEK0308965.1"/>
    <property type="molecule type" value="Genomic_DNA"/>
</dbReference>
<sequence>MIIQFLNKIATKFEWDVFLILTITSLALASLGIFLVLKKMTMTVDAISHTVLLGIVLAFLITKNLNSPLLIIGAILTGLITVIFTEILKKHAQISSDGAINIILTFLFSIAIIIINNYTRNVHIDTDAVFLGNVELIHIKQIYKIFPILIINIIYIFLFFKEIKIFIFDPCLCALLGFSTIIINYLLMTLVSVTVVVCFDIVGSIMVISCMIGPAMTAILLTSNLLSGFLLSLWISLINTYLGYFLGILWDIPIASLIAIITLIHFLLVLICEKRKGIIMTIIQNHKHKKNLLMLNLLIHLENHQNQPFKKQLTIIQKDLQWNNKIFNKCIEQAFKNNYIIYNKNNQITISLFGKNFIKSQQQNNNFLYFKNKKC</sequence>
<dbReference type="Pfam" id="PF00950">
    <property type="entry name" value="ABC-3"/>
    <property type="match status" value="1"/>
</dbReference>
<gene>
    <name evidence="11" type="ORF">B2G44_01390</name>
    <name evidence="10" type="ORF">OC712_00465</name>
</gene>
<protein>
    <submittedName>
        <fullName evidence="10">Metal ABC transporter permease</fullName>
    </submittedName>
    <submittedName>
        <fullName evidence="11">Zinc ABC transporter permease</fullName>
    </submittedName>
</protein>
<dbReference type="InterPro" id="IPR037294">
    <property type="entry name" value="ABC_BtuC-like"/>
</dbReference>
<evidence type="ECO:0000256" key="9">
    <source>
        <dbReference type="SAM" id="Phobius"/>
    </source>
</evidence>
<dbReference type="Proteomes" id="UP000189722">
    <property type="component" value="Unassembled WGS sequence"/>
</dbReference>
<keyword evidence="6 9" id="KW-1133">Transmembrane helix</keyword>
<dbReference type="OrthoDB" id="9788905at2"/>
<feature type="transmembrane region" description="Helical" evidence="9">
    <location>
        <begin position="225"/>
        <end position="246"/>
    </location>
</feature>
<dbReference type="AlphaFoldDB" id="A0A1S9M120"/>
<feature type="transmembrane region" description="Helical" evidence="9">
    <location>
        <begin position="68"/>
        <end position="88"/>
    </location>
</feature>
<evidence type="ECO:0000256" key="2">
    <source>
        <dbReference type="ARBA" id="ARBA00008034"/>
    </source>
</evidence>
<feature type="transmembrane region" description="Helical" evidence="9">
    <location>
        <begin position="167"/>
        <end position="187"/>
    </location>
</feature>
<feature type="transmembrane region" description="Helical" evidence="9">
    <location>
        <begin position="252"/>
        <end position="272"/>
    </location>
</feature>
<evidence type="ECO:0000256" key="3">
    <source>
        <dbReference type="ARBA" id="ARBA00022448"/>
    </source>
</evidence>
<comment type="subcellular location">
    <subcellularLocation>
        <location evidence="1 8">Cell membrane</location>
        <topology evidence="1 8">Multi-pass membrane protein</topology>
    </subcellularLocation>
</comment>
<evidence type="ECO:0000256" key="4">
    <source>
        <dbReference type="ARBA" id="ARBA00022475"/>
    </source>
</evidence>
<evidence type="ECO:0000256" key="5">
    <source>
        <dbReference type="ARBA" id="ARBA00022692"/>
    </source>
</evidence>
<dbReference type="GO" id="GO:0010043">
    <property type="term" value="P:response to zinc ion"/>
    <property type="evidence" value="ECO:0007669"/>
    <property type="project" value="TreeGrafter"/>
</dbReference>
<reference evidence="11 12" key="1">
    <citation type="submission" date="2017-02" db="EMBL/GenBank/DDBJ databases">
        <title>A draft genome of 'Candidatus Phytoplasma aurantifolia' the agent of the witches-broom disease of lime.</title>
        <authorList>
            <person name="Foissac X."/>
            <person name="Carle P."/>
        </authorList>
    </citation>
    <scope>NUCLEOTIDE SEQUENCE [LARGE SCALE GENOMIC DNA]</scope>
    <source>
        <strain evidence="11 12">WBDL</strain>
    </source>
</reference>
<dbReference type="Proteomes" id="UP001383392">
    <property type="component" value="Unassembled WGS sequence"/>
</dbReference>
<dbReference type="InterPro" id="IPR001626">
    <property type="entry name" value="ABC_TroCD"/>
</dbReference>
<comment type="caution">
    <text evidence="11">The sequence shown here is derived from an EMBL/GenBank/DDBJ whole genome shotgun (WGS) entry which is preliminary data.</text>
</comment>
<evidence type="ECO:0000256" key="8">
    <source>
        <dbReference type="RuleBase" id="RU003943"/>
    </source>
</evidence>
<keyword evidence="13" id="KW-1185">Reference proteome</keyword>
<dbReference type="GO" id="GO:0055085">
    <property type="term" value="P:transmembrane transport"/>
    <property type="evidence" value="ECO:0007669"/>
    <property type="project" value="InterPro"/>
</dbReference>
<evidence type="ECO:0000256" key="7">
    <source>
        <dbReference type="ARBA" id="ARBA00023136"/>
    </source>
</evidence>
<dbReference type="STRING" id="180978.B2G44_01390"/>
<dbReference type="GO" id="GO:0043190">
    <property type="term" value="C:ATP-binding cassette (ABC) transporter complex"/>
    <property type="evidence" value="ECO:0007669"/>
    <property type="project" value="InterPro"/>
</dbReference>
<evidence type="ECO:0000256" key="6">
    <source>
        <dbReference type="ARBA" id="ARBA00022989"/>
    </source>
</evidence>
<evidence type="ECO:0000313" key="12">
    <source>
        <dbReference type="Proteomes" id="UP000189722"/>
    </source>
</evidence>
<dbReference type="SUPFAM" id="SSF81345">
    <property type="entry name" value="ABC transporter involved in vitamin B12 uptake, BtuC"/>
    <property type="match status" value="1"/>
</dbReference>
<dbReference type="PANTHER" id="PTHR30477">
    <property type="entry name" value="ABC-TRANSPORTER METAL-BINDING PROTEIN"/>
    <property type="match status" value="1"/>
</dbReference>
<reference evidence="10 13" key="2">
    <citation type="journal article" date="2023" name="Int. J. Syst. Evol. Microbiol.">
        <title>The observation of taxonomic boundaries for the 16SrII and 16SrXXV phytoplasmas using genome-based delimitation.</title>
        <authorList>
            <person name="Rodrigues Jardim B."/>
            <person name="Tran-Nguyen L.T.T."/>
            <person name="Gambley C."/>
            <person name="Al-Sadi A.M."/>
            <person name="Al-Subhi A.M."/>
            <person name="Foissac X."/>
            <person name="Salar P."/>
            <person name="Cai H."/>
            <person name="Yang J.Y."/>
            <person name="Davis R."/>
            <person name="Jones L."/>
            <person name="Rodoni B."/>
            <person name="Constable F.E."/>
        </authorList>
    </citation>
    <scope>NUCLEOTIDE SEQUENCE [LARGE SCALE GENOMIC DNA]</scope>
    <source>
        <strain evidence="10">BAWM-OMN-P75</strain>
    </source>
</reference>
<feature type="transmembrane region" description="Helical" evidence="9">
    <location>
        <begin position="193"/>
        <end position="213"/>
    </location>
</feature>
<feature type="transmembrane region" description="Helical" evidence="9">
    <location>
        <begin position="17"/>
        <end position="37"/>
    </location>
</feature>
<proteinExistence type="inferred from homology"/>
<evidence type="ECO:0000256" key="1">
    <source>
        <dbReference type="ARBA" id="ARBA00004651"/>
    </source>
</evidence>
<organism evidence="11 12">
    <name type="scientific">Candidatus Phytoplasma citri</name>
    <dbReference type="NCBI Taxonomy" id="180978"/>
    <lineage>
        <taxon>Bacteria</taxon>
        <taxon>Bacillati</taxon>
        <taxon>Mycoplasmatota</taxon>
        <taxon>Mollicutes</taxon>
        <taxon>Acholeplasmatales</taxon>
        <taxon>Acholeplasmataceae</taxon>
        <taxon>Candidatus Phytoplasma</taxon>
        <taxon>16SrII (Peanut WB group)</taxon>
    </lineage>
</organism>
<dbReference type="EMBL" id="MWKN01000042">
    <property type="protein sequence ID" value="OOP58961.1"/>
    <property type="molecule type" value="Genomic_DNA"/>
</dbReference>
<evidence type="ECO:0000313" key="13">
    <source>
        <dbReference type="Proteomes" id="UP001383392"/>
    </source>
</evidence>
<feature type="transmembrane region" description="Helical" evidence="9">
    <location>
        <begin position="142"/>
        <end position="160"/>
    </location>
</feature>
<feature type="transmembrane region" description="Helical" evidence="9">
    <location>
        <begin position="100"/>
        <end position="119"/>
    </location>
</feature>
<accession>A0A1S9M120</accession>
<name>A0A1S9M120_9MOLU</name>
<keyword evidence="4" id="KW-1003">Cell membrane</keyword>
<evidence type="ECO:0000313" key="11">
    <source>
        <dbReference type="EMBL" id="OOP58961.1"/>
    </source>
</evidence>
<dbReference type="PANTHER" id="PTHR30477:SF8">
    <property type="entry name" value="METAL TRANSPORT SYSTEM MEMBRANE PROTEIN CT_070-RELATED"/>
    <property type="match status" value="1"/>
</dbReference>
<dbReference type="Gene3D" id="1.10.3470.10">
    <property type="entry name" value="ABC transporter involved in vitamin B12 uptake, BtuC"/>
    <property type="match status" value="1"/>
</dbReference>